<dbReference type="InterPro" id="IPR047798">
    <property type="entry name" value="BPSS1780-like"/>
</dbReference>
<feature type="transmembrane region" description="Helical" evidence="1">
    <location>
        <begin position="29"/>
        <end position="58"/>
    </location>
</feature>
<dbReference type="EMBL" id="CP060719">
    <property type="protein sequence ID" value="QNN70916.1"/>
    <property type="molecule type" value="Genomic_DNA"/>
</dbReference>
<evidence type="ECO:0000313" key="3">
    <source>
        <dbReference type="Proteomes" id="UP000515804"/>
    </source>
</evidence>
<keyword evidence="3" id="KW-1185">Reference proteome</keyword>
<reference evidence="2 3" key="1">
    <citation type="submission" date="2020-08" db="EMBL/GenBank/DDBJ databases">
        <title>Genome sequence of Thermomonas carbonis KCTC 42013T.</title>
        <authorList>
            <person name="Hyun D.-W."/>
            <person name="Bae J.-W."/>
        </authorList>
    </citation>
    <scope>NUCLEOTIDE SEQUENCE [LARGE SCALE GENOMIC DNA]</scope>
    <source>
        <strain evidence="2 3">KCTC 42013</strain>
    </source>
</reference>
<sequence length="310" mass="32181">MDIRALPVGQGLAWFKQAIDLGGRNPRAVFGAAMLMILALYTAAMLMALVLAVMVGAGSATAGQAPDLRLVMAVAIPLTLLVMFLVPILLGGLMHVVREAEAGRPVRARDVFAPLRTAQGRSLALLGLVQIAMTVVGGVLMVGIAGSDYWRDYLQAMQQAMSGTQPTMPQPANAGLLFLVQLAFNYFSYALMLFSIPLMLFSGNKLGEALRNSLRAAVRNVGANLLAGVMFVGALVVAAVVVALVAALLGMLGSAIHAAVGGALSMLVMLGFAALVLVLVVGAAYLAWRDTFGDASSLPPAPPVVHGFEA</sequence>
<dbReference type="NCBIfam" id="NF041043">
    <property type="entry name" value="BPSS1780_fam"/>
    <property type="match status" value="1"/>
</dbReference>
<feature type="transmembrane region" description="Helical" evidence="1">
    <location>
        <begin position="70"/>
        <end position="97"/>
    </location>
</feature>
<dbReference type="Proteomes" id="UP000515804">
    <property type="component" value="Chromosome"/>
</dbReference>
<evidence type="ECO:0000313" key="2">
    <source>
        <dbReference type="EMBL" id="QNN70916.1"/>
    </source>
</evidence>
<keyword evidence="1" id="KW-0472">Membrane</keyword>
<accession>A0A7G9SSU1</accession>
<feature type="transmembrane region" description="Helical" evidence="1">
    <location>
        <begin position="123"/>
        <end position="145"/>
    </location>
</feature>
<feature type="transmembrane region" description="Helical" evidence="1">
    <location>
        <begin position="255"/>
        <end position="288"/>
    </location>
</feature>
<feature type="transmembrane region" description="Helical" evidence="1">
    <location>
        <begin position="176"/>
        <end position="201"/>
    </location>
</feature>
<evidence type="ECO:0000256" key="1">
    <source>
        <dbReference type="SAM" id="Phobius"/>
    </source>
</evidence>
<protein>
    <submittedName>
        <fullName evidence="2">DUF2189 domain-containing protein</fullName>
    </submittedName>
</protein>
<keyword evidence="1" id="KW-1133">Transmembrane helix</keyword>
<keyword evidence="1" id="KW-0812">Transmembrane</keyword>
<gene>
    <name evidence="2" type="ORF">H9L16_04855</name>
</gene>
<feature type="transmembrane region" description="Helical" evidence="1">
    <location>
        <begin position="222"/>
        <end position="249"/>
    </location>
</feature>
<organism evidence="2 3">
    <name type="scientific">Thermomonas carbonis</name>
    <dbReference type="NCBI Taxonomy" id="1463158"/>
    <lineage>
        <taxon>Bacteria</taxon>
        <taxon>Pseudomonadati</taxon>
        <taxon>Pseudomonadota</taxon>
        <taxon>Gammaproteobacteria</taxon>
        <taxon>Lysobacterales</taxon>
        <taxon>Lysobacteraceae</taxon>
        <taxon>Thermomonas</taxon>
    </lineage>
</organism>
<proteinExistence type="predicted"/>
<dbReference type="RefSeq" id="WP_187553431.1">
    <property type="nucleotide sequence ID" value="NZ_BMZL01000001.1"/>
</dbReference>
<dbReference type="KEGG" id="tcn:H9L16_04855"/>
<dbReference type="AlphaFoldDB" id="A0A7G9SSU1"/>
<name>A0A7G9SSU1_9GAMM</name>